<feature type="transmembrane region" description="Helical" evidence="7">
    <location>
        <begin position="303"/>
        <end position="325"/>
    </location>
</feature>
<evidence type="ECO:0000256" key="7">
    <source>
        <dbReference type="SAM" id="Phobius"/>
    </source>
</evidence>
<evidence type="ECO:0000256" key="4">
    <source>
        <dbReference type="ARBA" id="ARBA00022692"/>
    </source>
</evidence>
<dbReference type="Proteomes" id="UP000698963">
    <property type="component" value="Unassembled WGS sequence"/>
</dbReference>
<evidence type="ECO:0000256" key="3">
    <source>
        <dbReference type="ARBA" id="ARBA00022475"/>
    </source>
</evidence>
<dbReference type="PANTHER" id="PTHR42775">
    <property type="entry name" value="PERMEASE RV2963-RELATED"/>
    <property type="match status" value="1"/>
</dbReference>
<feature type="transmembrane region" description="Helical" evidence="7">
    <location>
        <begin position="244"/>
        <end position="268"/>
    </location>
</feature>
<dbReference type="InterPro" id="IPR053166">
    <property type="entry name" value="UPF0718_permease"/>
</dbReference>
<comment type="similarity">
    <text evidence="2">Belongs to the UPF0718 family.</text>
</comment>
<evidence type="ECO:0000256" key="6">
    <source>
        <dbReference type="ARBA" id="ARBA00023136"/>
    </source>
</evidence>
<name>A0A921AY07_9BACT</name>
<evidence type="ECO:0000256" key="2">
    <source>
        <dbReference type="ARBA" id="ARBA00006386"/>
    </source>
</evidence>
<feature type="transmembrane region" description="Helical" evidence="7">
    <location>
        <begin position="68"/>
        <end position="90"/>
    </location>
</feature>
<proteinExistence type="inferred from homology"/>
<keyword evidence="3" id="KW-1003">Cell membrane</keyword>
<dbReference type="PANTHER" id="PTHR42775:SF1">
    <property type="entry name" value="PERMEASE RV2963-RELATED"/>
    <property type="match status" value="1"/>
</dbReference>
<dbReference type="AlphaFoldDB" id="A0A921AY07"/>
<evidence type="ECO:0000256" key="5">
    <source>
        <dbReference type="ARBA" id="ARBA00022989"/>
    </source>
</evidence>
<keyword evidence="4 7" id="KW-0812">Transmembrane</keyword>
<evidence type="ECO:0000313" key="9">
    <source>
        <dbReference type="Proteomes" id="UP000698963"/>
    </source>
</evidence>
<feature type="transmembrane region" description="Helical" evidence="7">
    <location>
        <begin position="274"/>
        <end position="291"/>
    </location>
</feature>
<protein>
    <submittedName>
        <fullName evidence="8">Permease</fullName>
    </submittedName>
</protein>
<keyword evidence="6 7" id="KW-0472">Membrane</keyword>
<feature type="transmembrane region" description="Helical" evidence="7">
    <location>
        <begin position="337"/>
        <end position="361"/>
    </location>
</feature>
<dbReference type="Pfam" id="PF03773">
    <property type="entry name" value="ArsP_1"/>
    <property type="match status" value="1"/>
</dbReference>
<comment type="subcellular location">
    <subcellularLocation>
        <location evidence="1">Cell membrane</location>
        <topology evidence="1">Multi-pass membrane protein</topology>
    </subcellularLocation>
</comment>
<dbReference type="InterPro" id="IPR005524">
    <property type="entry name" value="DUF318"/>
</dbReference>
<organism evidence="8 9">
    <name type="scientific">Mailhella massiliensis</name>
    <dbReference type="NCBI Taxonomy" id="1903261"/>
    <lineage>
        <taxon>Bacteria</taxon>
        <taxon>Pseudomonadati</taxon>
        <taxon>Thermodesulfobacteriota</taxon>
        <taxon>Desulfovibrionia</taxon>
        <taxon>Desulfovibrionales</taxon>
        <taxon>Desulfovibrionaceae</taxon>
        <taxon>Mailhella</taxon>
    </lineage>
</organism>
<dbReference type="GO" id="GO:0005886">
    <property type="term" value="C:plasma membrane"/>
    <property type="evidence" value="ECO:0007669"/>
    <property type="project" value="UniProtKB-SubCell"/>
</dbReference>
<feature type="transmembrane region" description="Helical" evidence="7">
    <location>
        <begin position="20"/>
        <end position="39"/>
    </location>
</feature>
<dbReference type="RefSeq" id="WP_304123227.1">
    <property type="nucleotide sequence ID" value="NZ_DYZA01000206.1"/>
</dbReference>
<evidence type="ECO:0000256" key="1">
    <source>
        <dbReference type="ARBA" id="ARBA00004651"/>
    </source>
</evidence>
<sequence>MPLSPESGRPSPGNGGGKIWAARHAAVAALLAALWFTVYTRLEDAASALTFDILGLEQGTRFSSALEFFLYDTAKILMLLVALIYVISWLRAGLDAERVRDFLSGRKRCLGYALAALFGAVTPFCSCSGVPLFLGFTMAGIPLGITMAFLITSPVINEIAVVLLWGLLGWKFTLAYGAAGLAAGMLGGMFMDAVGAGRYLQPFVQEAMKNPLRPLSLAGGRARLSFRMRHDFARRETQAIFRRVWKWVLAGVGAGALLHGFVPAGWFAEHLGAGEWWTVPAAVLLGIPLYTNVTGIVPVMEGLLAGGMSAGTAMAFCLSAVAASIPELILLRQVMTAKLMALFLGWLWLMFTLTGWILNALQGTLL</sequence>
<reference evidence="8" key="2">
    <citation type="submission" date="2021-09" db="EMBL/GenBank/DDBJ databases">
        <authorList>
            <person name="Gilroy R."/>
        </authorList>
    </citation>
    <scope>NUCLEOTIDE SEQUENCE</scope>
    <source>
        <strain evidence="8">ChiGjej2B2-19336</strain>
    </source>
</reference>
<evidence type="ECO:0000313" key="8">
    <source>
        <dbReference type="EMBL" id="HJD97981.1"/>
    </source>
</evidence>
<accession>A0A921AY07</accession>
<feature type="transmembrane region" description="Helical" evidence="7">
    <location>
        <begin position="148"/>
        <end position="168"/>
    </location>
</feature>
<comment type="caution">
    <text evidence="8">The sequence shown here is derived from an EMBL/GenBank/DDBJ whole genome shotgun (WGS) entry which is preliminary data.</text>
</comment>
<keyword evidence="5 7" id="KW-1133">Transmembrane helix</keyword>
<dbReference type="EMBL" id="DYZA01000206">
    <property type="protein sequence ID" value="HJD97981.1"/>
    <property type="molecule type" value="Genomic_DNA"/>
</dbReference>
<reference evidence="8" key="1">
    <citation type="journal article" date="2021" name="PeerJ">
        <title>Extensive microbial diversity within the chicken gut microbiome revealed by metagenomics and culture.</title>
        <authorList>
            <person name="Gilroy R."/>
            <person name="Ravi A."/>
            <person name="Getino M."/>
            <person name="Pursley I."/>
            <person name="Horton D.L."/>
            <person name="Alikhan N.F."/>
            <person name="Baker D."/>
            <person name="Gharbi K."/>
            <person name="Hall N."/>
            <person name="Watson M."/>
            <person name="Adriaenssens E.M."/>
            <person name="Foster-Nyarko E."/>
            <person name="Jarju S."/>
            <person name="Secka A."/>
            <person name="Antonio M."/>
            <person name="Oren A."/>
            <person name="Chaudhuri R.R."/>
            <person name="La Ragione R."/>
            <person name="Hildebrand F."/>
            <person name="Pallen M.J."/>
        </authorList>
    </citation>
    <scope>NUCLEOTIDE SEQUENCE</scope>
    <source>
        <strain evidence="8">ChiGjej2B2-19336</strain>
    </source>
</reference>
<feature type="transmembrane region" description="Helical" evidence="7">
    <location>
        <begin position="110"/>
        <end position="136"/>
    </location>
</feature>
<gene>
    <name evidence="8" type="ORF">K8W16_10105</name>
</gene>